<feature type="non-terminal residue" evidence="3">
    <location>
        <position position="347"/>
    </location>
</feature>
<feature type="domain" description="Dilute" evidence="2">
    <location>
        <begin position="97"/>
        <end position="338"/>
    </location>
</feature>
<dbReference type="EMBL" id="CP111027">
    <property type="protein sequence ID" value="WAR29031.1"/>
    <property type="molecule type" value="Genomic_DNA"/>
</dbReference>
<reference evidence="3" key="1">
    <citation type="submission" date="2022-11" db="EMBL/GenBank/DDBJ databases">
        <title>Centuries of genome instability and evolution in soft-shell clam transmissible cancer (bioRxiv).</title>
        <authorList>
            <person name="Hart S.F.M."/>
            <person name="Yonemitsu M.A."/>
            <person name="Giersch R.M."/>
            <person name="Beal B.F."/>
            <person name="Arriagada G."/>
            <person name="Davis B.W."/>
            <person name="Ostrander E.A."/>
            <person name="Goff S.P."/>
            <person name="Metzger M.J."/>
        </authorList>
    </citation>
    <scope>NUCLEOTIDE SEQUENCE</scope>
    <source>
        <strain evidence="3">MELC-2E11</strain>
        <tissue evidence="3">Siphon/mantle</tissue>
    </source>
</reference>
<evidence type="ECO:0000313" key="4">
    <source>
        <dbReference type="Proteomes" id="UP001164746"/>
    </source>
</evidence>
<protein>
    <submittedName>
        <fullName evidence="3">MYO5A-like protein</fullName>
    </submittedName>
</protein>
<accession>A0ABY7G7J5</accession>
<evidence type="ECO:0000259" key="2">
    <source>
        <dbReference type="PROSITE" id="PS51126"/>
    </source>
</evidence>
<dbReference type="Proteomes" id="UP001164746">
    <property type="component" value="Chromosome 16"/>
</dbReference>
<dbReference type="PANTHER" id="PTHR16027">
    <property type="entry name" value="DILUTE DOMAIN-CONTAINING PROTEIN YPR089W"/>
    <property type="match status" value="1"/>
</dbReference>
<dbReference type="InterPro" id="IPR002710">
    <property type="entry name" value="Dilute_dom"/>
</dbReference>
<feature type="region of interest" description="Disordered" evidence="1">
    <location>
        <begin position="204"/>
        <end position="223"/>
    </location>
</feature>
<evidence type="ECO:0000313" key="3">
    <source>
        <dbReference type="EMBL" id="WAR29031.1"/>
    </source>
</evidence>
<sequence>MTVNGLTIVAAVQADLEKEDTWSLENVAQVEHRERNYMGMLKYKKEDEPELLRRLILKLNPNVASSLVPGLPAFVLFMCVRHTDYIDDDEKVISFLTNTIDKIEQVVREHHDDLDRVTLWLANTCRLLHTLKQYSGEKQFKKENTPRQNEHCLRNFDLSEYRQVFSDLAVWIYQTLIKLMENTIQPYIVAAVLNHEAFVGLKESKPGGLRGHSSSRDDETPERSLGSLMKAMTQFLLVLTQHAVDPELVYQIYRQDSGAGSSLEPIVQASQLLQARKTDADVDSVCDMCSKLTVPQQKLKERENTDTTFLMDLKFTFPVTFAFIPSKIILETIEVPEQLHINKLVSR</sequence>
<gene>
    <name evidence="3" type="ORF">MAR_002599</name>
</gene>
<proteinExistence type="predicted"/>
<dbReference type="InterPro" id="IPR052072">
    <property type="entry name" value="Vascular_dev_regulator"/>
</dbReference>
<dbReference type="PROSITE" id="PS51126">
    <property type="entry name" value="DILUTE"/>
    <property type="match status" value="1"/>
</dbReference>
<dbReference type="PANTHER" id="PTHR16027:SF6">
    <property type="entry name" value="DILUTE DOMAIN-CONTAINING PROTEIN"/>
    <property type="match status" value="1"/>
</dbReference>
<keyword evidence="4" id="KW-1185">Reference proteome</keyword>
<organism evidence="3 4">
    <name type="scientific">Mya arenaria</name>
    <name type="common">Soft-shell clam</name>
    <dbReference type="NCBI Taxonomy" id="6604"/>
    <lineage>
        <taxon>Eukaryota</taxon>
        <taxon>Metazoa</taxon>
        <taxon>Spiralia</taxon>
        <taxon>Lophotrochozoa</taxon>
        <taxon>Mollusca</taxon>
        <taxon>Bivalvia</taxon>
        <taxon>Autobranchia</taxon>
        <taxon>Heteroconchia</taxon>
        <taxon>Euheterodonta</taxon>
        <taxon>Imparidentia</taxon>
        <taxon>Neoheterodontei</taxon>
        <taxon>Myida</taxon>
        <taxon>Myoidea</taxon>
        <taxon>Myidae</taxon>
        <taxon>Mya</taxon>
    </lineage>
</organism>
<name>A0ABY7G7J5_MYAAR</name>
<evidence type="ECO:0000256" key="1">
    <source>
        <dbReference type="SAM" id="MobiDB-lite"/>
    </source>
</evidence>
<dbReference type="Pfam" id="PF01843">
    <property type="entry name" value="DIL"/>
    <property type="match status" value="1"/>
</dbReference>